<dbReference type="STRING" id="323098.Nwi_2368"/>
<dbReference type="InterPro" id="IPR050422">
    <property type="entry name" value="X-Pro_aminopeptidase_P"/>
</dbReference>
<dbReference type="PANTHER" id="PTHR43763:SF6">
    <property type="entry name" value="XAA-PRO AMINOPEPTIDASE 1"/>
    <property type="match status" value="1"/>
</dbReference>
<evidence type="ECO:0000256" key="1">
    <source>
        <dbReference type="ARBA" id="ARBA00008766"/>
    </source>
</evidence>
<dbReference type="InterPro" id="IPR000994">
    <property type="entry name" value="Pept_M24"/>
</dbReference>
<dbReference type="SUPFAM" id="SSF53092">
    <property type="entry name" value="Creatinase/prolidase N-terminal domain"/>
    <property type="match status" value="2"/>
</dbReference>
<dbReference type="EC" id="3.4.11.9" evidence="7"/>
<dbReference type="AlphaFoldDB" id="Q3SQ19"/>
<dbReference type="GO" id="GO:0005737">
    <property type="term" value="C:cytoplasm"/>
    <property type="evidence" value="ECO:0007669"/>
    <property type="project" value="UniProtKB-ARBA"/>
</dbReference>
<dbReference type="InterPro" id="IPR032416">
    <property type="entry name" value="Peptidase_M24_C"/>
</dbReference>
<protein>
    <submittedName>
        <fullName evidence="7">Peptidase M24</fullName>
        <ecNumber evidence="7">3.4.11.9</ecNumber>
    </submittedName>
</protein>
<dbReference type="Pfam" id="PF16188">
    <property type="entry name" value="Peptidase_M24_C"/>
    <property type="match status" value="1"/>
</dbReference>
<proteinExistence type="inferred from homology"/>
<feature type="domain" description="Peptidase M24" evidence="4">
    <location>
        <begin position="361"/>
        <end position="573"/>
    </location>
</feature>
<name>Q3SQ19_NITWN</name>
<evidence type="ECO:0000259" key="5">
    <source>
        <dbReference type="Pfam" id="PF01321"/>
    </source>
</evidence>
<dbReference type="Gene3D" id="3.40.350.10">
    <property type="entry name" value="Creatinase/prolidase N-terminal domain"/>
    <property type="match status" value="2"/>
</dbReference>
<keyword evidence="3 7" id="KW-0378">Hydrolase</keyword>
<keyword evidence="7" id="KW-0031">Aminopeptidase</keyword>
<dbReference type="KEGG" id="nwi:Nwi_2368"/>
<dbReference type="CDD" id="cd01085">
    <property type="entry name" value="APP"/>
    <property type="match status" value="1"/>
</dbReference>
<dbReference type="InterPro" id="IPR036005">
    <property type="entry name" value="Creatinase/aminopeptidase-like"/>
</dbReference>
<dbReference type="SUPFAM" id="SSF55920">
    <property type="entry name" value="Creatinase/aminopeptidase"/>
    <property type="match status" value="1"/>
</dbReference>
<evidence type="ECO:0000256" key="2">
    <source>
        <dbReference type="ARBA" id="ARBA00022723"/>
    </source>
</evidence>
<evidence type="ECO:0000313" key="7">
    <source>
        <dbReference type="EMBL" id="ABA05622.1"/>
    </source>
</evidence>
<dbReference type="Proteomes" id="UP000002531">
    <property type="component" value="Chromosome"/>
</dbReference>
<dbReference type="GO" id="GO:0046872">
    <property type="term" value="F:metal ion binding"/>
    <property type="evidence" value="ECO:0007669"/>
    <property type="project" value="UniProtKB-KW"/>
</dbReference>
<dbReference type="Pfam" id="PF01321">
    <property type="entry name" value="Creatinase_N"/>
    <property type="match status" value="1"/>
</dbReference>
<dbReference type="FunFam" id="3.90.230.10:FF:000009">
    <property type="entry name" value="xaa-Pro aminopeptidase 2"/>
    <property type="match status" value="1"/>
</dbReference>
<evidence type="ECO:0000259" key="4">
    <source>
        <dbReference type="Pfam" id="PF00557"/>
    </source>
</evidence>
<dbReference type="InterPro" id="IPR029149">
    <property type="entry name" value="Creatin/AminoP/Spt16_N"/>
</dbReference>
<comment type="similarity">
    <text evidence="1">Belongs to the peptidase M24B family.</text>
</comment>
<dbReference type="InterPro" id="IPR000587">
    <property type="entry name" value="Creatinase_N"/>
</dbReference>
<evidence type="ECO:0000313" key="8">
    <source>
        <dbReference type="Proteomes" id="UP000002531"/>
    </source>
</evidence>
<dbReference type="InterPro" id="IPR033740">
    <property type="entry name" value="Pept_M24B"/>
</dbReference>
<accession>Q3SQ19</accession>
<dbReference type="eggNOG" id="COG0006">
    <property type="taxonomic scope" value="Bacteria"/>
</dbReference>
<feature type="domain" description="Creatinase N-terminal" evidence="5">
    <location>
        <begin position="56"/>
        <end position="188"/>
    </location>
</feature>
<dbReference type="PANTHER" id="PTHR43763">
    <property type="entry name" value="XAA-PRO AMINOPEPTIDASE 1"/>
    <property type="match status" value="1"/>
</dbReference>
<organism evidence="7 8">
    <name type="scientific">Nitrobacter winogradskyi (strain ATCC 25391 / DSM 10237 / CIP 104748 / NCIMB 11846 / Nb-255)</name>
    <dbReference type="NCBI Taxonomy" id="323098"/>
    <lineage>
        <taxon>Bacteria</taxon>
        <taxon>Pseudomonadati</taxon>
        <taxon>Pseudomonadota</taxon>
        <taxon>Alphaproteobacteria</taxon>
        <taxon>Hyphomicrobiales</taxon>
        <taxon>Nitrobacteraceae</taxon>
        <taxon>Nitrobacter</taxon>
    </lineage>
</organism>
<reference evidence="7 8" key="1">
    <citation type="journal article" date="2006" name="Appl. Environ. Microbiol.">
        <title>Genome sequence of the chemolithoautotrophic nitrite-oxidizing bacterium Nitrobacter winogradskyi Nb-255.</title>
        <authorList>
            <person name="Starkenburg S.R."/>
            <person name="Chain P.S."/>
            <person name="Sayavedra-Soto L.A."/>
            <person name="Hauser L."/>
            <person name="Land M.L."/>
            <person name="Larimer F.W."/>
            <person name="Malfatti S.A."/>
            <person name="Klotz M.G."/>
            <person name="Bottomley P.J."/>
            <person name="Arp D.J."/>
            <person name="Hickey W.J."/>
        </authorList>
    </citation>
    <scope>NUCLEOTIDE SEQUENCE [LARGE SCALE GENOMIC DNA]</scope>
    <source>
        <strain evidence="8">ATCC 25391 / DSM 10237 / CIP 104748 / NCIMB 11846 / Nb-255</strain>
    </source>
</reference>
<keyword evidence="7" id="KW-0645">Protease</keyword>
<dbReference type="MEROPS" id="M24.009"/>
<keyword evidence="8" id="KW-1185">Reference proteome</keyword>
<dbReference type="GO" id="GO:0070006">
    <property type="term" value="F:metalloaminopeptidase activity"/>
    <property type="evidence" value="ECO:0007669"/>
    <property type="project" value="InterPro"/>
</dbReference>
<sequence length="644" mass="70289">MVQPADAEQRVTRRLVAWLHANGVHFARKRYMMPAMFEAYFQTFEDPEGGVALTARLAAFREELARRQLTGFVIPRADRQQNEYVPPSEERLAWLTGFTGSAGLAIVLATKAAVFVDGRYTLQAAQQVDVRAWSIASLVDPPPESWLAEHLAAGDRLGYDPWLHTSAAVERLAKACAKAGAELVPVDSNPIDSVWTDRPAPPLGPVTIHDAAFAGEAEADKLARIRAEMTKLGVDALVLSDSHAVAWTFNIRGADVSHTPLPLSYALAPKDGRPTIFIDRRKLSDSARSHLERNADVREPDELTDALTRTAQSGAAIALDKATAADALSRLITSAGGKPVGGNDPVALLKAVKNPTEIAGARAAHRRDAVALARFLAWIDREAPKGTLTEIDAVEALETFRRETGALKDVSFPTISGTGPNGAIVHYRVTRKSNRRIVPGDLLLIDSGAQYEDGTTDVTRTIAIGDPTDEMRDRFTRVLRGHIAIARAVFPDGATGAQLDTLARQFLWQAGLDFEHGTGHGVGSYLSVHEGPARISKLGTTPLRRGMILSNEPGYYKRDAFGIRIENLVLVTEAGIAGAEKPMNSFETLTLAPIDRRLIDHRISKKEVAWLNDYHARVRREVRPHLDEATKLWLDAATEPFSLE</sequence>
<dbReference type="EMBL" id="CP000115">
    <property type="protein sequence ID" value="ABA05622.1"/>
    <property type="molecule type" value="Genomic_DNA"/>
</dbReference>
<dbReference type="Pfam" id="PF00557">
    <property type="entry name" value="Peptidase_M24"/>
    <property type="match status" value="1"/>
</dbReference>
<keyword evidence="2" id="KW-0479">Metal-binding</keyword>
<feature type="domain" description="Peptidase M24 C-terminal" evidence="6">
    <location>
        <begin position="583"/>
        <end position="641"/>
    </location>
</feature>
<evidence type="ECO:0000259" key="6">
    <source>
        <dbReference type="Pfam" id="PF16188"/>
    </source>
</evidence>
<dbReference type="Gene3D" id="3.90.230.10">
    <property type="entry name" value="Creatinase/methionine aminopeptidase superfamily"/>
    <property type="match status" value="1"/>
</dbReference>
<gene>
    <name evidence="7" type="ordered locus">Nwi_2368</name>
</gene>
<dbReference type="Pfam" id="PF16189">
    <property type="entry name" value="Creatinase_N_2"/>
    <property type="match status" value="1"/>
</dbReference>
<dbReference type="HOGENOM" id="CLU_011781_2_1_5"/>
<evidence type="ECO:0000256" key="3">
    <source>
        <dbReference type="ARBA" id="ARBA00022801"/>
    </source>
</evidence>